<dbReference type="AlphaFoldDB" id="A0A9W9LQ79"/>
<evidence type="ECO:0000256" key="1">
    <source>
        <dbReference type="SAM" id="MobiDB-lite"/>
    </source>
</evidence>
<keyword evidence="3" id="KW-1185">Reference proteome</keyword>
<sequence>MLTGQVQAAFSRRANIVRESIEVEGVAYFDANFSSQDALVASSKSDCDSSLGSSASEGEGNPGKTAPPKVVDLRAQNSGSASVHPAKILGFATSTAASVNEELTRDAKISISEAFLAGPLRRYPRGKMGGTCC</sequence>
<dbReference type="OrthoDB" id="5430451at2759"/>
<reference evidence="2" key="1">
    <citation type="submission" date="2022-11" db="EMBL/GenBank/DDBJ databases">
        <authorList>
            <person name="Petersen C."/>
        </authorList>
    </citation>
    <scope>NUCLEOTIDE SEQUENCE</scope>
    <source>
        <strain evidence="2">IBT 21917</strain>
    </source>
</reference>
<protein>
    <submittedName>
        <fullName evidence="2">Uncharacterized protein</fullName>
    </submittedName>
</protein>
<dbReference type="Proteomes" id="UP001146351">
    <property type="component" value="Unassembled WGS sequence"/>
</dbReference>
<name>A0A9W9LQ79_9EURO</name>
<evidence type="ECO:0000313" key="3">
    <source>
        <dbReference type="Proteomes" id="UP001146351"/>
    </source>
</evidence>
<feature type="region of interest" description="Disordered" evidence="1">
    <location>
        <begin position="44"/>
        <end position="70"/>
    </location>
</feature>
<dbReference type="EMBL" id="JAPQKO010000003">
    <property type="protein sequence ID" value="KAJ5171852.1"/>
    <property type="molecule type" value="Genomic_DNA"/>
</dbReference>
<proteinExistence type="predicted"/>
<evidence type="ECO:0000313" key="2">
    <source>
        <dbReference type="EMBL" id="KAJ5171852.1"/>
    </source>
</evidence>
<organism evidence="2 3">
    <name type="scientific">Penicillium capsulatum</name>
    <dbReference type="NCBI Taxonomy" id="69766"/>
    <lineage>
        <taxon>Eukaryota</taxon>
        <taxon>Fungi</taxon>
        <taxon>Dikarya</taxon>
        <taxon>Ascomycota</taxon>
        <taxon>Pezizomycotina</taxon>
        <taxon>Eurotiomycetes</taxon>
        <taxon>Eurotiomycetidae</taxon>
        <taxon>Eurotiales</taxon>
        <taxon>Aspergillaceae</taxon>
        <taxon>Penicillium</taxon>
    </lineage>
</organism>
<reference evidence="2" key="2">
    <citation type="journal article" date="2023" name="IMA Fungus">
        <title>Comparative genomic study of the Penicillium genus elucidates a diverse pangenome and 15 lateral gene transfer events.</title>
        <authorList>
            <person name="Petersen C."/>
            <person name="Sorensen T."/>
            <person name="Nielsen M.R."/>
            <person name="Sondergaard T.E."/>
            <person name="Sorensen J.L."/>
            <person name="Fitzpatrick D.A."/>
            <person name="Frisvad J.C."/>
            <person name="Nielsen K.L."/>
        </authorList>
    </citation>
    <scope>NUCLEOTIDE SEQUENCE</scope>
    <source>
        <strain evidence="2">IBT 21917</strain>
    </source>
</reference>
<feature type="compositionally biased region" description="Low complexity" evidence="1">
    <location>
        <begin position="44"/>
        <end position="59"/>
    </location>
</feature>
<comment type="caution">
    <text evidence="2">The sequence shown here is derived from an EMBL/GenBank/DDBJ whole genome shotgun (WGS) entry which is preliminary data.</text>
</comment>
<accession>A0A9W9LQ79</accession>
<gene>
    <name evidence="2" type="ORF">N7492_004445</name>
</gene>